<dbReference type="InterPro" id="IPR029052">
    <property type="entry name" value="Metallo-depent_PP-like"/>
</dbReference>
<feature type="compositionally biased region" description="Acidic residues" evidence="2">
    <location>
        <begin position="498"/>
        <end position="515"/>
    </location>
</feature>
<reference evidence="4" key="1">
    <citation type="submission" date="2021-10" db="EMBL/GenBank/DDBJ databases">
        <title>De novo Genome Assembly of Clathrus columnatus (Basidiomycota, Fungi) Using Illumina and Nanopore Sequence Data.</title>
        <authorList>
            <person name="Ogiso-Tanaka E."/>
            <person name="Itagaki H."/>
            <person name="Hosoya T."/>
            <person name="Hosaka K."/>
        </authorList>
    </citation>
    <scope>NUCLEOTIDE SEQUENCE</scope>
    <source>
        <strain evidence="4">MO-923</strain>
    </source>
</reference>
<feature type="region of interest" description="Disordered" evidence="2">
    <location>
        <begin position="684"/>
        <end position="707"/>
    </location>
</feature>
<dbReference type="GO" id="GO:0033192">
    <property type="term" value="F:calmodulin-dependent protein phosphatase activity"/>
    <property type="evidence" value="ECO:0007669"/>
    <property type="project" value="InterPro"/>
</dbReference>
<feature type="domain" description="Serine/threonine specific protein phosphatases" evidence="3">
    <location>
        <begin position="237"/>
        <end position="242"/>
    </location>
</feature>
<evidence type="ECO:0000256" key="1">
    <source>
        <dbReference type="RuleBase" id="RU004273"/>
    </source>
</evidence>
<comment type="caution">
    <text evidence="4">The sequence shown here is derived from an EMBL/GenBank/DDBJ whole genome shotgun (WGS) entry which is preliminary data.</text>
</comment>
<dbReference type="InterPro" id="IPR006186">
    <property type="entry name" value="Ser/Thr-sp_prot-phosphatase"/>
</dbReference>
<keyword evidence="1" id="KW-0378">Hydrolase</keyword>
<dbReference type="PANTHER" id="PTHR45673">
    <property type="entry name" value="SERINE/THREONINE-PROTEIN PHOSPHATASE 2B CATALYTIC SUBUNIT 1-RELATED"/>
    <property type="match status" value="1"/>
</dbReference>
<evidence type="ECO:0000259" key="3">
    <source>
        <dbReference type="PROSITE" id="PS00125"/>
    </source>
</evidence>
<name>A0AAV5AJ62_9AGAM</name>
<comment type="similarity">
    <text evidence="1">Belongs to the PPP phosphatase family.</text>
</comment>
<evidence type="ECO:0000313" key="5">
    <source>
        <dbReference type="Proteomes" id="UP001050691"/>
    </source>
</evidence>
<evidence type="ECO:0000256" key="2">
    <source>
        <dbReference type="SAM" id="MobiDB-lite"/>
    </source>
</evidence>
<dbReference type="Proteomes" id="UP001050691">
    <property type="component" value="Unassembled WGS sequence"/>
</dbReference>
<dbReference type="InterPro" id="IPR043360">
    <property type="entry name" value="PP2B"/>
</dbReference>
<dbReference type="GO" id="GO:0097720">
    <property type="term" value="P:calcineurin-mediated signaling"/>
    <property type="evidence" value="ECO:0007669"/>
    <property type="project" value="InterPro"/>
</dbReference>
<dbReference type="EMBL" id="BPWL01000008">
    <property type="protein sequence ID" value="GJJ12971.1"/>
    <property type="molecule type" value="Genomic_DNA"/>
</dbReference>
<dbReference type="AlphaFoldDB" id="A0AAV5AJ62"/>
<dbReference type="PRINTS" id="PR00114">
    <property type="entry name" value="STPHPHTASE"/>
</dbReference>
<proteinExistence type="inferred from homology"/>
<dbReference type="EC" id="3.1.3.16" evidence="1"/>
<feature type="compositionally biased region" description="Polar residues" evidence="2">
    <location>
        <begin position="617"/>
        <end position="628"/>
    </location>
</feature>
<gene>
    <name evidence="4" type="ORF">Clacol_007218</name>
</gene>
<dbReference type="PROSITE" id="PS00125">
    <property type="entry name" value="SER_THR_PHOSPHATASE"/>
    <property type="match status" value="1"/>
</dbReference>
<dbReference type="SUPFAM" id="SSF56300">
    <property type="entry name" value="Metallo-dependent phosphatases"/>
    <property type="match status" value="1"/>
</dbReference>
<feature type="region of interest" description="Disordered" evidence="2">
    <location>
        <begin position="1"/>
        <end position="23"/>
    </location>
</feature>
<dbReference type="Gene3D" id="3.60.21.10">
    <property type="match status" value="1"/>
</dbReference>
<feature type="region of interest" description="Disordered" evidence="2">
    <location>
        <begin position="596"/>
        <end position="632"/>
    </location>
</feature>
<dbReference type="InterPro" id="IPR004843">
    <property type="entry name" value="Calcineurin-like_PHP"/>
</dbReference>
<feature type="region of interest" description="Disordered" evidence="2">
    <location>
        <begin position="498"/>
        <end position="521"/>
    </location>
</feature>
<organism evidence="4 5">
    <name type="scientific">Clathrus columnatus</name>
    <dbReference type="NCBI Taxonomy" id="1419009"/>
    <lineage>
        <taxon>Eukaryota</taxon>
        <taxon>Fungi</taxon>
        <taxon>Dikarya</taxon>
        <taxon>Basidiomycota</taxon>
        <taxon>Agaricomycotina</taxon>
        <taxon>Agaricomycetes</taxon>
        <taxon>Phallomycetidae</taxon>
        <taxon>Phallales</taxon>
        <taxon>Clathraceae</taxon>
        <taxon>Clathrus</taxon>
    </lineage>
</organism>
<accession>A0AAV5AJ62</accession>
<keyword evidence="5" id="KW-1185">Reference proteome</keyword>
<sequence>MSSHLQAESGPAHRRNRSNSKAQIESAIHAIQQSKEKMAAANAAGGYMGGPPAAADGDVTSPGATGLHHRTSLRHKKDTTLFALNGKRVRTTDRICNEVPHPANFIPAERQFWSSSDPAHPKPSLSFLKTHFQAEGRLSEEQALYILTAATHLFEKEPNMLTVGDGVTDLIDVGNTVCGDIHGQYYDLLKLFEVGGDPAETPYLFLGDYVDRGAFGIECLLYLYVFKIHYPTTFFLLRGNHECRHLTKYFTFANECIRKYSAKVYEACLTSFNALPIAALMDNRFLCLHGGLSPDMHTLDDIQAIDRFREPPTEGILCDILWSDPIESFSRIPEPNDPPPPRVRRYAHRKGKAPARGNQDGEGDLLPPGFIHNHIRGCSFFYDYTAVTNFLERNRLISLIRGHEVQDTGYRMYRSTNLNFPALITVFSAPNYLDVHHNRAAVIKYITHNITIRQFNGQPHPYTLPGHLNAFSWSLPFVAAKITEMMLALLNIYSREELDEEDDEEDDEGLDGEEVIEQKKERQEAIRNKILSVGRMARVFELLRSEAEGASELAYTAPETDYASRRDSRLGIQNQKLSRSIMSFEEARKLDLANERLPDTPPQTYRARSPVPDPNVNYRSAESSTSPLQEYASAPSFLSFRHRSGEEDTNTMIKRTLEGRDDKEEEEELLRLAARLSKPLTGKEHVKRAYGAHVPSSAGRLRRLETT</sequence>
<protein>
    <recommendedName>
        <fullName evidence="1">Serine/threonine-protein phosphatase</fullName>
        <ecNumber evidence="1">3.1.3.16</ecNumber>
    </recommendedName>
</protein>
<evidence type="ECO:0000313" key="4">
    <source>
        <dbReference type="EMBL" id="GJJ12971.1"/>
    </source>
</evidence>
<dbReference type="Pfam" id="PF00149">
    <property type="entry name" value="Metallophos"/>
    <property type="match status" value="1"/>
</dbReference>
<comment type="catalytic activity">
    <reaction evidence="1">
        <text>O-phospho-L-threonyl-[protein] + H2O = L-threonyl-[protein] + phosphate</text>
        <dbReference type="Rhea" id="RHEA:47004"/>
        <dbReference type="Rhea" id="RHEA-COMP:11060"/>
        <dbReference type="Rhea" id="RHEA-COMP:11605"/>
        <dbReference type="ChEBI" id="CHEBI:15377"/>
        <dbReference type="ChEBI" id="CHEBI:30013"/>
        <dbReference type="ChEBI" id="CHEBI:43474"/>
        <dbReference type="ChEBI" id="CHEBI:61977"/>
        <dbReference type="EC" id="3.1.3.16"/>
    </reaction>
</comment>
<dbReference type="SMART" id="SM00156">
    <property type="entry name" value="PP2Ac"/>
    <property type="match status" value="1"/>
</dbReference>